<dbReference type="Gene3D" id="3.30.9.10">
    <property type="entry name" value="D-Amino Acid Oxidase, subunit A, domain 2"/>
    <property type="match status" value="1"/>
</dbReference>
<organism evidence="4 5">
    <name type="scientific">Brachybacterium faecium (strain ATCC 43885 / DSM 4810 / JCM 11609 / LMG 19847 / NBRC 14762 / NCIMB 9860 / 6-10)</name>
    <dbReference type="NCBI Taxonomy" id="446465"/>
    <lineage>
        <taxon>Bacteria</taxon>
        <taxon>Bacillati</taxon>
        <taxon>Actinomycetota</taxon>
        <taxon>Actinomycetes</taxon>
        <taxon>Micrococcales</taxon>
        <taxon>Dermabacteraceae</taxon>
        <taxon>Brachybacterium</taxon>
    </lineage>
</organism>
<reference evidence="4 5" key="1">
    <citation type="journal article" date="2009" name="Stand. Genomic Sci.">
        <title>Complete genome sequence of Brachybacterium faecium type strain (Schefferle 6-10).</title>
        <authorList>
            <person name="Lapidus A."/>
            <person name="Pukall R."/>
            <person name="Labuttii K."/>
            <person name="Copeland A."/>
            <person name="Del Rio T.G."/>
            <person name="Nolan M."/>
            <person name="Chen F."/>
            <person name="Lucas S."/>
            <person name="Tice H."/>
            <person name="Cheng J.F."/>
            <person name="Bruce D."/>
            <person name="Goodwin L."/>
            <person name="Pitluck S."/>
            <person name="Rohde M."/>
            <person name="Goker M."/>
            <person name="Pati A."/>
            <person name="Ivanova N."/>
            <person name="Mavrommatis K."/>
            <person name="Chen A."/>
            <person name="Palaniappan K."/>
            <person name="D'haeseleer P."/>
            <person name="Chain P."/>
            <person name="Bristow J."/>
            <person name="Eisen J.A."/>
            <person name="Markowitz V."/>
            <person name="Hugenholtz P."/>
            <person name="Kyrpides N.C."/>
            <person name="Klenk H.P."/>
        </authorList>
    </citation>
    <scope>NUCLEOTIDE SEQUENCE [LARGE SCALE GENOMIC DNA]</scope>
    <source>
        <strain evidence="5">ATCC 43885 / DSM 4810 / JCM 11609 / LMG 19847 / NBRC 14762 / NCIMB 9860 / 6-10</strain>
    </source>
</reference>
<dbReference type="eggNOG" id="COG0665">
    <property type="taxonomic scope" value="Bacteria"/>
</dbReference>
<name>C7MB33_BRAFD</name>
<dbReference type="Proteomes" id="UP000001919">
    <property type="component" value="Chromosome"/>
</dbReference>
<dbReference type="PANTHER" id="PTHR13847">
    <property type="entry name" value="SARCOSINE DEHYDROGENASE-RELATED"/>
    <property type="match status" value="1"/>
</dbReference>
<protein>
    <submittedName>
        <fullName evidence="4">Glycine/D-amino acid oxidase, deaminating</fullName>
    </submittedName>
</protein>
<dbReference type="EMBL" id="CP001643">
    <property type="protein sequence ID" value="ACU86920.1"/>
    <property type="molecule type" value="Genomic_DNA"/>
</dbReference>
<dbReference type="SUPFAM" id="SSF54373">
    <property type="entry name" value="FAD-linked reductases, C-terminal domain"/>
    <property type="match status" value="1"/>
</dbReference>
<dbReference type="STRING" id="446465.Bfae_31600"/>
<dbReference type="InterPro" id="IPR036188">
    <property type="entry name" value="FAD/NAD-bd_sf"/>
</dbReference>
<feature type="domain" description="FAD dependent oxidoreductase" evidence="3">
    <location>
        <begin position="11"/>
        <end position="364"/>
    </location>
</feature>
<keyword evidence="2" id="KW-1133">Transmembrane helix</keyword>
<evidence type="ECO:0000256" key="2">
    <source>
        <dbReference type="SAM" id="Phobius"/>
    </source>
</evidence>
<dbReference type="PANTHER" id="PTHR13847:SF287">
    <property type="entry name" value="FAD-DEPENDENT OXIDOREDUCTASE DOMAIN-CONTAINING PROTEIN 1"/>
    <property type="match status" value="1"/>
</dbReference>
<dbReference type="AlphaFoldDB" id="C7MB33"/>
<dbReference type="KEGG" id="bfa:Bfae_31600"/>
<sequence>MTGSTAPRGTDVLVIGAGAIGAAISWYCTLLGLSVRVVDRGAPGGGTSSRCEGNILVSDKERGPELDLARYSLGLWHGELAEHGRRWELERKGGIIVASRESSLASLRRALAAQREHGIEVQELDAAELASLEPYASPEAVGAALYPDDSQVMPMLVVAHLLALARDRGAEVLEHCEVTGMLREGERVVGARTTRGDLPAGAVVNAAGPWAAQLAALAGVELPIAPRRGYVMVTEPLPPRVFHKVYAAEYIDDVGTSEASLQSSPVVEGTPAGTLLLGSSREQVGFSETLGREALRRIAHNAAALFPFLREVRVLRHYHGFRPYSPDHVPAIGPDARAPGLWHASGHEGAGIGLSVGTGKLLAQALAGDRPDLDLSPFDPSRFGPGGTA</sequence>
<dbReference type="Gene3D" id="3.50.50.60">
    <property type="entry name" value="FAD/NAD(P)-binding domain"/>
    <property type="match status" value="1"/>
</dbReference>
<dbReference type="InterPro" id="IPR006076">
    <property type="entry name" value="FAD-dep_OxRdtase"/>
</dbReference>
<keyword evidence="2" id="KW-0812">Transmembrane</keyword>
<dbReference type="HOGENOM" id="CLU_007884_4_3_11"/>
<feature type="transmembrane region" description="Helical" evidence="2">
    <location>
        <begin position="12"/>
        <end position="33"/>
    </location>
</feature>
<dbReference type="OrthoDB" id="9806257at2"/>
<dbReference type="PATRIC" id="fig|446465.5.peg.3127"/>
<keyword evidence="1" id="KW-0560">Oxidoreductase</keyword>
<keyword evidence="2" id="KW-0472">Membrane</keyword>
<evidence type="ECO:0000256" key="1">
    <source>
        <dbReference type="ARBA" id="ARBA00023002"/>
    </source>
</evidence>
<dbReference type="Pfam" id="PF01266">
    <property type="entry name" value="DAO"/>
    <property type="match status" value="1"/>
</dbReference>
<dbReference type="SUPFAM" id="SSF51905">
    <property type="entry name" value="FAD/NAD(P)-binding domain"/>
    <property type="match status" value="1"/>
</dbReference>
<accession>C7MB33</accession>
<dbReference type="GO" id="GO:0016491">
    <property type="term" value="F:oxidoreductase activity"/>
    <property type="evidence" value="ECO:0007669"/>
    <property type="project" value="UniProtKB-KW"/>
</dbReference>
<keyword evidence="5" id="KW-1185">Reference proteome</keyword>
<evidence type="ECO:0000313" key="5">
    <source>
        <dbReference type="Proteomes" id="UP000001919"/>
    </source>
</evidence>
<gene>
    <name evidence="4" type="ordered locus">Bfae_31600</name>
</gene>
<proteinExistence type="predicted"/>
<dbReference type="GO" id="GO:0005737">
    <property type="term" value="C:cytoplasm"/>
    <property type="evidence" value="ECO:0007669"/>
    <property type="project" value="TreeGrafter"/>
</dbReference>
<evidence type="ECO:0000259" key="3">
    <source>
        <dbReference type="Pfam" id="PF01266"/>
    </source>
</evidence>
<evidence type="ECO:0000313" key="4">
    <source>
        <dbReference type="EMBL" id="ACU86920.1"/>
    </source>
</evidence>